<dbReference type="SUPFAM" id="SSF53448">
    <property type="entry name" value="Nucleotide-diphospho-sugar transferases"/>
    <property type="match status" value="1"/>
</dbReference>
<dbReference type="Proteomes" id="UP000319514">
    <property type="component" value="Unassembled WGS sequence"/>
</dbReference>
<keyword evidence="1" id="KW-0808">Transferase</keyword>
<reference evidence="4 5" key="1">
    <citation type="submission" date="2019-06" db="EMBL/GenBank/DDBJ databases">
        <title>Sequencing the genomes of 1000 actinobacteria strains.</title>
        <authorList>
            <person name="Klenk H.-P."/>
        </authorList>
    </citation>
    <scope>NUCLEOTIDE SEQUENCE [LARGE SCALE GENOMIC DNA]</scope>
    <source>
        <strain evidence="4 5">DSM 18082</strain>
    </source>
</reference>
<comment type="caution">
    <text evidence="4">The sequence shown here is derived from an EMBL/GenBank/DDBJ whole genome shotgun (WGS) entry which is preliminary data.</text>
</comment>
<feature type="domain" description="MobA-like NTP transferase" evidence="3">
    <location>
        <begin position="11"/>
        <end position="158"/>
    </location>
</feature>
<keyword evidence="5" id="KW-1185">Reference proteome</keyword>
<name>A0A542Z7U7_9MICO</name>
<dbReference type="InterPro" id="IPR025877">
    <property type="entry name" value="MobA-like_NTP_Trfase"/>
</dbReference>
<dbReference type="PANTHER" id="PTHR19136">
    <property type="entry name" value="MOLYBDENUM COFACTOR GUANYLYLTRANSFERASE"/>
    <property type="match status" value="1"/>
</dbReference>
<dbReference type="GO" id="GO:0016779">
    <property type="term" value="F:nucleotidyltransferase activity"/>
    <property type="evidence" value="ECO:0007669"/>
    <property type="project" value="UniProtKB-ARBA"/>
</dbReference>
<dbReference type="AlphaFoldDB" id="A0A542Z7U7"/>
<dbReference type="InterPro" id="IPR029044">
    <property type="entry name" value="Nucleotide-diphossugar_trans"/>
</dbReference>
<accession>A0A542Z7U7</accession>
<evidence type="ECO:0000259" key="3">
    <source>
        <dbReference type="Pfam" id="PF12804"/>
    </source>
</evidence>
<evidence type="ECO:0000313" key="4">
    <source>
        <dbReference type="EMBL" id="TQL56409.1"/>
    </source>
</evidence>
<evidence type="ECO:0000256" key="1">
    <source>
        <dbReference type="ARBA" id="ARBA00022679"/>
    </source>
</evidence>
<evidence type="ECO:0000256" key="2">
    <source>
        <dbReference type="SAM" id="MobiDB-lite"/>
    </source>
</evidence>
<dbReference type="Gene3D" id="3.90.550.10">
    <property type="entry name" value="Spore Coat Polysaccharide Biosynthesis Protein SpsA, Chain A"/>
    <property type="match status" value="1"/>
</dbReference>
<proteinExistence type="predicted"/>
<protein>
    <submittedName>
        <fullName evidence="4">Molybdopterin-guanine dinucleotide biosynthesis protein A</fullName>
    </submittedName>
</protein>
<evidence type="ECO:0000313" key="5">
    <source>
        <dbReference type="Proteomes" id="UP000319514"/>
    </source>
</evidence>
<dbReference type="EMBL" id="VFOQ01000003">
    <property type="protein sequence ID" value="TQL56409.1"/>
    <property type="molecule type" value="Genomic_DNA"/>
</dbReference>
<dbReference type="Pfam" id="PF12804">
    <property type="entry name" value="NTP_transf_3"/>
    <property type="match status" value="1"/>
</dbReference>
<feature type="region of interest" description="Disordered" evidence="2">
    <location>
        <begin position="1"/>
        <end position="30"/>
    </location>
</feature>
<sequence length="193" mass="19604">MTGTPGPATTALVTCGGTSRRLGGRDKTREPLGASTVLDHLLAALPAAWAVLCVGEERPTCRPVRWARERPTGGGPVAALAAGLPQVSTPTCVVVAGDMPFAGPAAADLAAALEHSPDDDAVVGTDGTGRAQPLLAAYRTDALLAALPEDPAGARLMAVLERLRSTPLELPAPCTLDVDTPEALARARHIVGA</sequence>
<organism evidence="4 5">
    <name type="scientific">Oryzihumus leptocrescens</name>
    <dbReference type="NCBI Taxonomy" id="297536"/>
    <lineage>
        <taxon>Bacteria</taxon>
        <taxon>Bacillati</taxon>
        <taxon>Actinomycetota</taxon>
        <taxon>Actinomycetes</taxon>
        <taxon>Micrococcales</taxon>
        <taxon>Intrasporangiaceae</taxon>
        <taxon>Oryzihumus</taxon>
    </lineage>
</organism>
<gene>
    <name evidence="4" type="ORF">FB474_4026</name>
</gene>
<dbReference type="RefSeq" id="WP_185746289.1">
    <property type="nucleotide sequence ID" value="NZ_BAAAKX010000008.1"/>
</dbReference>
<dbReference type="PANTHER" id="PTHR19136:SF81">
    <property type="entry name" value="MOLYBDENUM COFACTOR GUANYLYLTRANSFERASE"/>
    <property type="match status" value="1"/>
</dbReference>